<keyword evidence="1 7" id="KW-0479">Metal-binding</keyword>
<evidence type="ECO:0000256" key="4">
    <source>
        <dbReference type="ARBA" id="ARBA00022884"/>
    </source>
</evidence>
<feature type="compositionally biased region" description="Basic and acidic residues" evidence="9">
    <location>
        <begin position="116"/>
        <end position="133"/>
    </location>
</feature>
<dbReference type="OrthoDB" id="443401at2759"/>
<dbReference type="Pfam" id="PF01480">
    <property type="entry name" value="PWI"/>
    <property type="match status" value="1"/>
</dbReference>
<dbReference type="GO" id="GO:0008270">
    <property type="term" value="F:zinc ion binding"/>
    <property type="evidence" value="ECO:0007669"/>
    <property type="project" value="UniProtKB-KW"/>
</dbReference>
<evidence type="ECO:0000259" key="10">
    <source>
        <dbReference type="PROSITE" id="PS50102"/>
    </source>
</evidence>
<feature type="domain" description="C3H1-type" evidence="11">
    <location>
        <begin position="227"/>
        <end position="255"/>
    </location>
</feature>
<comment type="caution">
    <text evidence="12">The sequence shown here is derived from an EMBL/GenBank/DDBJ whole genome shotgun (WGS) entry which is preliminary data.</text>
</comment>
<dbReference type="InterPro" id="IPR035979">
    <property type="entry name" value="RBD_domain_sf"/>
</dbReference>
<evidence type="ECO:0000256" key="8">
    <source>
        <dbReference type="SAM" id="Coils"/>
    </source>
</evidence>
<feature type="region of interest" description="Disordered" evidence="9">
    <location>
        <begin position="436"/>
        <end position="519"/>
    </location>
</feature>
<dbReference type="InterPro" id="IPR000504">
    <property type="entry name" value="RRM_dom"/>
</dbReference>
<keyword evidence="13" id="KW-1185">Reference proteome</keyword>
<dbReference type="SUPFAM" id="SSF54928">
    <property type="entry name" value="RNA-binding domain, RBD"/>
    <property type="match status" value="1"/>
</dbReference>
<evidence type="ECO:0000313" key="13">
    <source>
        <dbReference type="Proteomes" id="UP000027586"/>
    </source>
</evidence>
<dbReference type="InterPro" id="IPR012677">
    <property type="entry name" value="Nucleotide-bd_a/b_plait_sf"/>
</dbReference>
<dbReference type="PROSITE" id="PS50102">
    <property type="entry name" value="RRM"/>
    <property type="match status" value="1"/>
</dbReference>
<feature type="compositionally biased region" description="Low complexity" evidence="9">
    <location>
        <begin position="448"/>
        <end position="495"/>
    </location>
</feature>
<dbReference type="PANTHER" id="PTHR14398">
    <property type="entry name" value="RNA RECOGNITION RRM/RNP DOMAIN"/>
    <property type="match status" value="1"/>
</dbReference>
<dbReference type="InterPro" id="IPR036855">
    <property type="entry name" value="Znf_CCCH_sf"/>
</dbReference>
<evidence type="ECO:0000259" key="11">
    <source>
        <dbReference type="PROSITE" id="PS50103"/>
    </source>
</evidence>
<evidence type="ECO:0000256" key="2">
    <source>
        <dbReference type="ARBA" id="ARBA00022771"/>
    </source>
</evidence>
<keyword evidence="2 7" id="KW-0863">Zinc-finger</keyword>
<dbReference type="InterPro" id="IPR002483">
    <property type="entry name" value="PWI_dom"/>
</dbReference>
<dbReference type="EMBL" id="CBTN010000084">
    <property type="protein sequence ID" value="CDH60168.1"/>
    <property type="molecule type" value="Genomic_DNA"/>
</dbReference>
<dbReference type="AlphaFoldDB" id="A0A068SCP7"/>
<name>A0A068SCP7_9FUNG</name>
<dbReference type="Proteomes" id="UP000027586">
    <property type="component" value="Unassembled WGS sequence"/>
</dbReference>
<feature type="region of interest" description="Disordered" evidence="9">
    <location>
        <begin position="711"/>
        <end position="747"/>
    </location>
</feature>
<feature type="region of interest" description="Disordered" evidence="9">
    <location>
        <begin position="116"/>
        <end position="231"/>
    </location>
</feature>
<dbReference type="InterPro" id="IPR045137">
    <property type="entry name" value="RBM26/27"/>
</dbReference>
<dbReference type="VEuPathDB" id="FungiDB:LCOR_10958.1"/>
<dbReference type="Pfam" id="PF00642">
    <property type="entry name" value="zf-CCCH"/>
    <property type="match status" value="1"/>
</dbReference>
<reference evidence="12" key="1">
    <citation type="submission" date="2013-08" db="EMBL/GenBank/DDBJ databases">
        <title>Gene expansion shapes genome architecture in the human pathogen Lichtheimia corymbifera: an evolutionary genomics analysis in the ancient terrestrial Mucorales (Mucoromycotina).</title>
        <authorList>
            <person name="Schwartze V.U."/>
            <person name="Winter S."/>
            <person name="Shelest E."/>
            <person name="Marcet-Houben M."/>
            <person name="Horn F."/>
            <person name="Wehner S."/>
            <person name="Hoffmann K."/>
            <person name="Riege K."/>
            <person name="Sammeth M."/>
            <person name="Nowrousian M."/>
            <person name="Valiante V."/>
            <person name="Linde J."/>
            <person name="Jacobsen I.D."/>
            <person name="Marz M."/>
            <person name="Brakhage A.A."/>
            <person name="Gabaldon T."/>
            <person name="Bocker S."/>
            <person name="Voigt K."/>
        </authorList>
    </citation>
    <scope>NUCLEOTIDE SEQUENCE [LARGE SCALE GENOMIC DNA]</scope>
    <source>
        <strain evidence="12">FSU 9682</strain>
    </source>
</reference>
<evidence type="ECO:0008006" key="14">
    <source>
        <dbReference type="Google" id="ProtNLM"/>
    </source>
</evidence>
<feature type="domain" description="RRM" evidence="10">
    <location>
        <begin position="364"/>
        <end position="436"/>
    </location>
</feature>
<evidence type="ECO:0000256" key="3">
    <source>
        <dbReference type="ARBA" id="ARBA00022833"/>
    </source>
</evidence>
<proteinExistence type="predicted"/>
<dbReference type="SUPFAM" id="SSF90229">
    <property type="entry name" value="CCCH zinc finger"/>
    <property type="match status" value="1"/>
</dbReference>
<evidence type="ECO:0000256" key="9">
    <source>
        <dbReference type="SAM" id="MobiDB-lite"/>
    </source>
</evidence>
<evidence type="ECO:0000256" key="7">
    <source>
        <dbReference type="PROSITE-ProRule" id="PRU00723"/>
    </source>
</evidence>
<feature type="zinc finger region" description="C3H1-type" evidence="7">
    <location>
        <begin position="227"/>
        <end position="255"/>
    </location>
</feature>
<gene>
    <name evidence="12" type="ORF">LCOR_10958.1</name>
</gene>
<keyword evidence="8" id="KW-0175">Coiled coil</keyword>
<dbReference type="InterPro" id="IPR000571">
    <property type="entry name" value="Znf_CCCH"/>
</dbReference>
<feature type="compositionally biased region" description="Low complexity" evidence="9">
    <location>
        <begin position="726"/>
        <end position="747"/>
    </location>
</feature>
<sequence length="747" mass="83163">MDGWISSLVTGTTLVTTGDSHAVFSTLLFLHSHTPQHTMSTLEGDALHEYLCREVKNICDAEPDLVARYISALISSGDSPAKLRQILEEKLREFFDDQTVPFINRLFKELGYDNAATRESRTEEHHSRRRLSDYSDEEDDSDRNFKHRRPRYSSREDSRHMRHSDDRYSRRRYGDNNNGYGNNSNRYREEGYRNNRDDHHHYSSSSMYQSRHDNRERGRSSRREIGRSGKPLCRDYNEKGFCMRGDMCPYDHGDDRIVVDDGSFNTPFPPMSQQQPAAAAAPPPPFFGMPNTFDPYDPESATLMPNGSFPMDMPPMMAPMDNVDNRMFATPRGRGRGFGGRGRGRGRGGMGTGYRPFGERQQPSTLVVENIPAEHCDISKVNEFFKKFGSITNISVQGHAHKAIIQFSTNAEAKAAYNSPDAIFDNRFVKVYWHKDNDEDSKPPKQMSPAPTTSAPTAVSAPDVPATASSSSEAAAAATTTGAPAPSTTPSASASGDNSHELNPSVKRPNEPDPEEVAARAAELAKIREEKQKKHQERMKAILEVQKQREQLLQKQIAEQKRLMEKLSNKNMTHEEKKELLGALRKIATDIDSTRSKASEDNQNTSTEDLQAKLAKVEAEAAALGIPVHGSSAPTTSGTGSYYGGGKWPNRSRYTLDNRPKKIVVKDVPEDVKEDLRTHFGQFGTITTFETQGTDLIVQYAQRFEAEKAMTAGAKSSHGELKLSWATNTPSQPAPATASPTSTSNEA</sequence>
<dbReference type="STRING" id="1263082.A0A068SCP7"/>
<keyword evidence="4 6" id="KW-0694">RNA-binding</keyword>
<dbReference type="GO" id="GO:0005634">
    <property type="term" value="C:nucleus"/>
    <property type="evidence" value="ECO:0007669"/>
    <property type="project" value="TreeGrafter"/>
</dbReference>
<protein>
    <recommendedName>
        <fullName evidence="14">C3H1-type domain-containing protein</fullName>
    </recommendedName>
</protein>
<feature type="region of interest" description="Disordered" evidence="9">
    <location>
        <begin position="330"/>
        <end position="359"/>
    </location>
</feature>
<dbReference type="SMART" id="SM00360">
    <property type="entry name" value="RRM"/>
    <property type="match status" value="2"/>
</dbReference>
<dbReference type="PROSITE" id="PS50103">
    <property type="entry name" value="ZF_C3H1"/>
    <property type="match status" value="1"/>
</dbReference>
<dbReference type="GO" id="GO:0003723">
    <property type="term" value="F:RNA binding"/>
    <property type="evidence" value="ECO:0007669"/>
    <property type="project" value="UniProtKB-UniRule"/>
</dbReference>
<accession>A0A068SCP7</accession>
<feature type="compositionally biased region" description="Basic and acidic residues" evidence="9">
    <location>
        <begin position="210"/>
        <end position="231"/>
    </location>
</feature>
<dbReference type="CDD" id="cd12257">
    <property type="entry name" value="RRM1_RBM26_like"/>
    <property type="match status" value="1"/>
</dbReference>
<comment type="function">
    <text evidence="5">May be involved in the turnover of nuclear polyadenylated (pA+) RNA.</text>
</comment>
<feature type="coiled-coil region" evidence="8">
    <location>
        <begin position="543"/>
        <end position="577"/>
    </location>
</feature>
<feature type="compositionally biased region" description="Low complexity" evidence="9">
    <location>
        <begin position="175"/>
        <end position="185"/>
    </location>
</feature>
<keyword evidence="3 7" id="KW-0862">Zinc</keyword>
<feature type="compositionally biased region" description="Gly residues" evidence="9">
    <location>
        <begin position="336"/>
        <end position="352"/>
    </location>
</feature>
<evidence type="ECO:0000256" key="1">
    <source>
        <dbReference type="ARBA" id="ARBA00022723"/>
    </source>
</evidence>
<dbReference type="Gene3D" id="3.30.70.330">
    <property type="match status" value="2"/>
</dbReference>
<dbReference type="PANTHER" id="PTHR14398:SF0">
    <property type="entry name" value="ZINC FINGER PROTEIN SWM"/>
    <property type="match status" value="1"/>
</dbReference>
<organism evidence="12 13">
    <name type="scientific">Lichtheimia corymbifera JMRC:FSU:9682</name>
    <dbReference type="NCBI Taxonomy" id="1263082"/>
    <lineage>
        <taxon>Eukaryota</taxon>
        <taxon>Fungi</taxon>
        <taxon>Fungi incertae sedis</taxon>
        <taxon>Mucoromycota</taxon>
        <taxon>Mucoromycotina</taxon>
        <taxon>Mucoromycetes</taxon>
        <taxon>Mucorales</taxon>
        <taxon>Lichtheimiaceae</taxon>
        <taxon>Lichtheimia</taxon>
    </lineage>
</organism>
<dbReference type="SMART" id="SM00356">
    <property type="entry name" value="ZnF_C3H1"/>
    <property type="match status" value="1"/>
</dbReference>
<feature type="compositionally biased region" description="Basic and acidic residues" evidence="9">
    <location>
        <begin position="153"/>
        <end position="174"/>
    </location>
</feature>
<evidence type="ECO:0000313" key="12">
    <source>
        <dbReference type="EMBL" id="CDH60168.1"/>
    </source>
</evidence>
<evidence type="ECO:0000256" key="5">
    <source>
        <dbReference type="ARBA" id="ARBA00043866"/>
    </source>
</evidence>
<feature type="compositionally biased region" description="Basic and acidic residues" evidence="9">
    <location>
        <begin position="186"/>
        <end position="201"/>
    </location>
</feature>
<evidence type="ECO:0000256" key="6">
    <source>
        <dbReference type="PROSITE-ProRule" id="PRU00176"/>
    </source>
</evidence>